<dbReference type="AlphaFoldDB" id="A0A409VBS1"/>
<feature type="signal peptide" evidence="3">
    <location>
        <begin position="1"/>
        <end position="18"/>
    </location>
</feature>
<name>A0A409VBS1_9AGAR</name>
<dbReference type="PANTHER" id="PTHR11559">
    <property type="entry name" value="CARBOXYLESTERASE"/>
    <property type="match status" value="1"/>
</dbReference>
<dbReference type="Proteomes" id="UP000284842">
    <property type="component" value="Unassembled WGS sequence"/>
</dbReference>
<dbReference type="EMBL" id="NHTK01006086">
    <property type="protein sequence ID" value="PPQ64464.1"/>
    <property type="molecule type" value="Genomic_DNA"/>
</dbReference>
<reference evidence="5 6" key="1">
    <citation type="journal article" date="2018" name="Evol. Lett.">
        <title>Horizontal gene cluster transfer increased hallucinogenic mushroom diversity.</title>
        <authorList>
            <person name="Reynolds H.T."/>
            <person name="Vijayakumar V."/>
            <person name="Gluck-Thaler E."/>
            <person name="Korotkin H.B."/>
            <person name="Matheny P.B."/>
            <person name="Slot J.C."/>
        </authorList>
    </citation>
    <scope>NUCLEOTIDE SEQUENCE [LARGE SCALE GENOMIC DNA]</scope>
    <source>
        <strain evidence="5 6">2629</strain>
    </source>
</reference>
<dbReference type="OrthoDB" id="408631at2759"/>
<dbReference type="Pfam" id="PF00135">
    <property type="entry name" value="COesterase"/>
    <property type="match status" value="1"/>
</dbReference>
<organism evidence="5 6">
    <name type="scientific">Panaeolus cyanescens</name>
    <dbReference type="NCBI Taxonomy" id="181874"/>
    <lineage>
        <taxon>Eukaryota</taxon>
        <taxon>Fungi</taxon>
        <taxon>Dikarya</taxon>
        <taxon>Basidiomycota</taxon>
        <taxon>Agaricomycotina</taxon>
        <taxon>Agaricomycetes</taxon>
        <taxon>Agaricomycetidae</taxon>
        <taxon>Agaricales</taxon>
        <taxon>Agaricineae</taxon>
        <taxon>Galeropsidaceae</taxon>
        <taxon>Panaeolus</taxon>
    </lineage>
</organism>
<dbReference type="EC" id="3.1.1.-" evidence="3"/>
<dbReference type="PROSITE" id="PS00941">
    <property type="entry name" value="CARBOXYLESTERASE_B_2"/>
    <property type="match status" value="1"/>
</dbReference>
<evidence type="ECO:0000259" key="4">
    <source>
        <dbReference type="Pfam" id="PF00135"/>
    </source>
</evidence>
<gene>
    <name evidence="5" type="ORF">CVT24_008474</name>
</gene>
<dbReference type="GO" id="GO:0016787">
    <property type="term" value="F:hydrolase activity"/>
    <property type="evidence" value="ECO:0007669"/>
    <property type="project" value="UniProtKB-KW"/>
</dbReference>
<dbReference type="InterPro" id="IPR019819">
    <property type="entry name" value="Carboxylesterase_B_CS"/>
</dbReference>
<proteinExistence type="inferred from homology"/>
<accession>A0A409VBS1</accession>
<dbReference type="SUPFAM" id="SSF53474">
    <property type="entry name" value="alpha/beta-Hydrolases"/>
    <property type="match status" value="1"/>
</dbReference>
<keyword evidence="3" id="KW-0732">Signal</keyword>
<feature type="domain" description="Carboxylesterase type B" evidence="4">
    <location>
        <begin position="39"/>
        <end position="516"/>
    </location>
</feature>
<dbReference type="InterPro" id="IPR029058">
    <property type="entry name" value="AB_hydrolase_fold"/>
</dbReference>
<comment type="caution">
    <text evidence="5">The sequence shown here is derived from an EMBL/GenBank/DDBJ whole genome shotgun (WGS) entry which is preliminary data.</text>
</comment>
<dbReference type="InterPro" id="IPR050309">
    <property type="entry name" value="Type-B_Carboxylest/Lipase"/>
</dbReference>
<dbReference type="Gene3D" id="3.40.50.1820">
    <property type="entry name" value="alpha/beta hydrolase"/>
    <property type="match status" value="1"/>
</dbReference>
<keyword evidence="6" id="KW-1185">Reference proteome</keyword>
<protein>
    <recommendedName>
        <fullName evidence="3">Carboxylic ester hydrolase</fullName>
        <ecNumber evidence="3">3.1.1.-</ecNumber>
    </recommendedName>
</protein>
<dbReference type="STRING" id="181874.A0A409VBS1"/>
<feature type="chain" id="PRO_5018808594" description="Carboxylic ester hydrolase" evidence="3">
    <location>
        <begin position="19"/>
        <end position="557"/>
    </location>
</feature>
<evidence type="ECO:0000313" key="6">
    <source>
        <dbReference type="Proteomes" id="UP000284842"/>
    </source>
</evidence>
<evidence type="ECO:0000256" key="1">
    <source>
        <dbReference type="ARBA" id="ARBA00005964"/>
    </source>
</evidence>
<evidence type="ECO:0000313" key="5">
    <source>
        <dbReference type="EMBL" id="PPQ64464.1"/>
    </source>
</evidence>
<dbReference type="InterPro" id="IPR002018">
    <property type="entry name" value="CarbesteraseB"/>
</dbReference>
<evidence type="ECO:0000256" key="3">
    <source>
        <dbReference type="RuleBase" id="RU361235"/>
    </source>
</evidence>
<dbReference type="InParanoid" id="A0A409VBS1"/>
<dbReference type="InterPro" id="IPR019826">
    <property type="entry name" value="Carboxylesterase_B_AS"/>
</dbReference>
<keyword evidence="2 3" id="KW-0378">Hydrolase</keyword>
<sequence>MLIPLLFSFALIIRGVWSQRTSPLGPVIDLGYISFAGNTTSPTGVPNGPVTFFGAIPYAQPPLGDLRFRAPQALKEVGKSSSVVDARSWGPPCIQRPAVVGIGSEDCLTLNIWKPSTVKQGERLPVMVYIHGGGFYYGTPQGFPMYDWVAQQRIVAVSITYRLGLLGFLGGRQVKEDGDLNAGLLDQRAALNWIQRHISKFGGDPDNVTIVGESAGGASVTMQMFAYGGSRPAPFRRVITQSIGFGPTVNEEQVEQAFNDTLKITGCSGSADALKCLRKSSSGAIVSAINTVPNAARAFAPIIDGPTGFLPDLPSQLIASGKFAPVDFMGGHCSNDGRTFAGGKPEQFNTDSDVRRLVFSRWPGVSNATIDKALELYPSPTLSGSPFVTQYDRAATMAGDIIFTCMDLHIAEHLSQARTKDVYLYRWNAPDTVLYNANPYLGAMHTSDIYFLFSGTNTFGNAGNTFTAFNETEKTLSSEAIAYWTSFGASGNPSTYKRSASPVWPAYVTNSTSASKRLFIDKGSDTTTSTSVQDISQQQIERCKFWMSKEVAAQTRI</sequence>
<comment type="similarity">
    <text evidence="1 3">Belongs to the type-B carboxylesterase/lipase family.</text>
</comment>
<evidence type="ECO:0000256" key="2">
    <source>
        <dbReference type="ARBA" id="ARBA00022801"/>
    </source>
</evidence>
<dbReference type="PROSITE" id="PS00122">
    <property type="entry name" value="CARBOXYLESTERASE_B_1"/>
    <property type="match status" value="1"/>
</dbReference>